<dbReference type="EMBL" id="JAIQCJ010002048">
    <property type="protein sequence ID" value="KAJ8784391.1"/>
    <property type="molecule type" value="Genomic_DNA"/>
</dbReference>
<keyword evidence="3" id="KW-1185">Reference proteome</keyword>
<evidence type="ECO:0000256" key="1">
    <source>
        <dbReference type="SAM" id="MobiDB-lite"/>
    </source>
</evidence>
<sequence length="73" mass="7424">MDFGVKMQGGEPVSTMKVSESEGRLEGLATVVTPNKNSSNSSCGGGSSSSGSSRGGSAKGWQYRYGPFSTVIA</sequence>
<proteinExistence type="predicted"/>
<name>A0AB34GVD8_ESCRO</name>
<feature type="region of interest" description="Disordered" evidence="1">
    <location>
        <begin position="1"/>
        <end position="61"/>
    </location>
</feature>
<evidence type="ECO:0000313" key="3">
    <source>
        <dbReference type="Proteomes" id="UP001159641"/>
    </source>
</evidence>
<organism evidence="2 3">
    <name type="scientific">Eschrichtius robustus</name>
    <name type="common">California gray whale</name>
    <name type="synonym">Eschrichtius gibbosus</name>
    <dbReference type="NCBI Taxonomy" id="9764"/>
    <lineage>
        <taxon>Eukaryota</taxon>
        <taxon>Metazoa</taxon>
        <taxon>Chordata</taxon>
        <taxon>Craniata</taxon>
        <taxon>Vertebrata</taxon>
        <taxon>Euteleostomi</taxon>
        <taxon>Mammalia</taxon>
        <taxon>Eutheria</taxon>
        <taxon>Laurasiatheria</taxon>
        <taxon>Artiodactyla</taxon>
        <taxon>Whippomorpha</taxon>
        <taxon>Cetacea</taxon>
        <taxon>Mysticeti</taxon>
        <taxon>Eschrichtiidae</taxon>
        <taxon>Eschrichtius</taxon>
    </lineage>
</organism>
<dbReference type="Proteomes" id="UP001159641">
    <property type="component" value="Unassembled WGS sequence"/>
</dbReference>
<reference evidence="2 3" key="1">
    <citation type="submission" date="2022-11" db="EMBL/GenBank/DDBJ databases">
        <title>Whole genome sequence of Eschrichtius robustus ER-17-0199.</title>
        <authorList>
            <person name="Bruniche-Olsen A."/>
            <person name="Black A.N."/>
            <person name="Fields C.J."/>
            <person name="Walden K."/>
            <person name="Dewoody J.A."/>
        </authorList>
    </citation>
    <scope>NUCLEOTIDE SEQUENCE [LARGE SCALE GENOMIC DNA]</scope>
    <source>
        <strain evidence="2">ER-17-0199</strain>
        <tissue evidence="2">Blubber</tissue>
    </source>
</reference>
<evidence type="ECO:0000313" key="2">
    <source>
        <dbReference type="EMBL" id="KAJ8784391.1"/>
    </source>
</evidence>
<gene>
    <name evidence="2" type="ORF">J1605_008235</name>
</gene>
<protein>
    <submittedName>
        <fullName evidence="2">Uncharacterized protein</fullName>
    </submittedName>
</protein>
<feature type="compositionally biased region" description="Gly residues" evidence="1">
    <location>
        <begin position="43"/>
        <end position="58"/>
    </location>
</feature>
<accession>A0AB34GVD8</accession>
<comment type="caution">
    <text evidence="2">The sequence shown here is derived from an EMBL/GenBank/DDBJ whole genome shotgun (WGS) entry which is preliminary data.</text>
</comment>
<dbReference type="AlphaFoldDB" id="A0AB34GVD8"/>